<comment type="caution">
    <text evidence="2">The sequence shown here is derived from an EMBL/GenBank/DDBJ whole genome shotgun (WGS) entry which is preliminary data.</text>
</comment>
<dbReference type="SUPFAM" id="SSF54909">
    <property type="entry name" value="Dimeric alpha+beta barrel"/>
    <property type="match status" value="1"/>
</dbReference>
<sequence>MVRIFSISEEKLSIVLKTCKRSGITLTGLLHALICCTSLSRRVKGIPGIRAVTPFSVRKLTDVSEREIVNHISFLTTYVTGTDLGKITGSTLGSAVEEQHLVQVAQHFSNDIATKIEKFPHGKSLKEWIVLIPDVEGSFETRMRVRETHIKEMIKHIDSGLYQMGGGTLKGDQVGGSAIIARAKTEADVMDVLKADIYARSGVWDLDKVQIIPFKCVYRRTCVDEKIMGHLWKY</sequence>
<evidence type="ECO:0000313" key="2">
    <source>
        <dbReference type="EMBL" id="RSL57771.1"/>
    </source>
</evidence>
<feature type="domain" description="YCII-related" evidence="1">
    <location>
        <begin position="128"/>
        <end position="214"/>
    </location>
</feature>
<dbReference type="STRING" id="1325734.A0A428PXN5"/>
<keyword evidence="3" id="KW-1185">Reference proteome</keyword>
<dbReference type="PANTHER" id="PTHR33606:SF3">
    <property type="entry name" value="PROTEIN YCII"/>
    <property type="match status" value="1"/>
</dbReference>
<dbReference type="PANTHER" id="PTHR33606">
    <property type="entry name" value="PROTEIN YCII"/>
    <property type="match status" value="1"/>
</dbReference>
<dbReference type="EMBL" id="NKCI01000079">
    <property type="protein sequence ID" value="RSL57771.1"/>
    <property type="molecule type" value="Genomic_DNA"/>
</dbReference>
<dbReference type="InterPro" id="IPR005545">
    <property type="entry name" value="YCII"/>
</dbReference>
<dbReference type="InterPro" id="IPR051807">
    <property type="entry name" value="Sec-metab_biosynth-assoc"/>
</dbReference>
<name>A0A428PXN5_9HYPO</name>
<protein>
    <recommendedName>
        <fullName evidence="1">YCII-related domain-containing protein</fullName>
    </recommendedName>
</protein>
<evidence type="ECO:0000313" key="3">
    <source>
        <dbReference type="Proteomes" id="UP000288168"/>
    </source>
</evidence>
<dbReference type="OrthoDB" id="5519740at2759"/>
<organism evidence="2 3">
    <name type="scientific">Fusarium duplospermum</name>
    <dbReference type="NCBI Taxonomy" id="1325734"/>
    <lineage>
        <taxon>Eukaryota</taxon>
        <taxon>Fungi</taxon>
        <taxon>Dikarya</taxon>
        <taxon>Ascomycota</taxon>
        <taxon>Pezizomycotina</taxon>
        <taxon>Sordariomycetes</taxon>
        <taxon>Hypocreomycetidae</taxon>
        <taxon>Hypocreales</taxon>
        <taxon>Nectriaceae</taxon>
        <taxon>Fusarium</taxon>
        <taxon>Fusarium solani species complex</taxon>
    </lineage>
</organism>
<evidence type="ECO:0000259" key="1">
    <source>
        <dbReference type="Pfam" id="PF03795"/>
    </source>
</evidence>
<dbReference type="Pfam" id="PF03795">
    <property type="entry name" value="YCII"/>
    <property type="match status" value="1"/>
</dbReference>
<accession>A0A428PXN5</accession>
<dbReference type="AlphaFoldDB" id="A0A428PXN5"/>
<dbReference type="Gene3D" id="3.30.70.1060">
    <property type="entry name" value="Dimeric alpha+beta barrel"/>
    <property type="match status" value="1"/>
</dbReference>
<gene>
    <name evidence="2" type="ORF">CEP54_008091</name>
</gene>
<proteinExistence type="predicted"/>
<dbReference type="Proteomes" id="UP000288168">
    <property type="component" value="Unassembled WGS sequence"/>
</dbReference>
<dbReference type="InterPro" id="IPR011008">
    <property type="entry name" value="Dimeric_a/b-barrel"/>
</dbReference>
<reference evidence="2 3" key="1">
    <citation type="submission" date="2017-06" db="EMBL/GenBank/DDBJ databases">
        <title>Comparative genomic analysis of Ambrosia Fusariam Clade fungi.</title>
        <authorList>
            <person name="Stajich J.E."/>
            <person name="Carrillo J."/>
            <person name="Kijimoto T."/>
            <person name="Eskalen A."/>
            <person name="O'Donnell K."/>
            <person name="Kasson M."/>
        </authorList>
    </citation>
    <scope>NUCLEOTIDE SEQUENCE [LARGE SCALE GENOMIC DNA]</scope>
    <source>
        <strain evidence="2 3">NRRL62584</strain>
    </source>
</reference>